<dbReference type="Proteomes" id="UP001195914">
    <property type="component" value="Unassembled WGS sequence"/>
</dbReference>
<feature type="chain" id="PRO_5042104498" evidence="1">
    <location>
        <begin position="18"/>
        <end position="301"/>
    </location>
</feature>
<protein>
    <submittedName>
        <fullName evidence="2">Uncharacterized protein</fullName>
    </submittedName>
</protein>
<comment type="caution">
    <text evidence="2">The sequence shown here is derived from an EMBL/GenBank/DDBJ whole genome shotgun (WGS) entry which is preliminary data.</text>
</comment>
<gene>
    <name evidence="2" type="ORF">X943_000918</name>
</gene>
<dbReference type="PROSITE" id="PS51257">
    <property type="entry name" value="PROKAR_LIPOPROTEIN"/>
    <property type="match status" value="1"/>
</dbReference>
<reference evidence="2" key="2">
    <citation type="submission" date="2021-05" db="EMBL/GenBank/DDBJ databases">
        <authorList>
            <person name="Pain A."/>
        </authorList>
    </citation>
    <scope>NUCLEOTIDE SEQUENCE</scope>
    <source>
        <strain evidence="2">1802A</strain>
    </source>
</reference>
<proteinExistence type="predicted"/>
<accession>A0AAD9LHU3</accession>
<evidence type="ECO:0000313" key="2">
    <source>
        <dbReference type="EMBL" id="KAK1936009.1"/>
    </source>
</evidence>
<dbReference type="AlphaFoldDB" id="A0AAD9LHU3"/>
<dbReference type="EMBL" id="JAHBMH010000044">
    <property type="protein sequence ID" value="KAK1936009.1"/>
    <property type="molecule type" value="Genomic_DNA"/>
</dbReference>
<keyword evidence="1" id="KW-0732">Signal</keyword>
<sequence>MKAFLVGVGVAIGACLAVCSEVASIGIHQVHDLDHTYPGSTGSHIQKIHFASYTPSKEEIKFAKDSIAGGESRETMKKLVDILRESTVKQPELNSREMYSNEFDNKPIADAVYGTTDAMAEGFYKEMPPAHSVAGVAHHEYHPTEHMHVIGRNQLSDSHDGIPHTHHEHKEIHPFEYTTDVHAHQPTNSHDHDYHVVPQYSHPEYAVMPLVNNVCRMFMNSSEYMALCRDPMIQEIIRNNPGIADEQYNIDITGQLIQRVNKDVITTFNDHHSVDQSVRYVLAKICVGPLPAACQNISMHA</sequence>
<evidence type="ECO:0000256" key="1">
    <source>
        <dbReference type="SAM" id="SignalP"/>
    </source>
</evidence>
<feature type="signal peptide" evidence="1">
    <location>
        <begin position="1"/>
        <end position="17"/>
    </location>
</feature>
<name>A0AAD9LHU3_BABDI</name>
<keyword evidence="3" id="KW-1185">Reference proteome</keyword>
<reference evidence="2" key="1">
    <citation type="journal article" date="2014" name="Nucleic Acids Res.">
        <title>The evolutionary dynamics of variant antigen genes in Babesia reveal a history of genomic innovation underlying host-parasite interaction.</title>
        <authorList>
            <person name="Jackson A.P."/>
            <person name="Otto T.D."/>
            <person name="Darby A."/>
            <person name="Ramaprasad A."/>
            <person name="Xia D."/>
            <person name="Echaide I.E."/>
            <person name="Farber M."/>
            <person name="Gahlot S."/>
            <person name="Gamble J."/>
            <person name="Gupta D."/>
            <person name="Gupta Y."/>
            <person name="Jackson L."/>
            <person name="Malandrin L."/>
            <person name="Malas T.B."/>
            <person name="Moussa E."/>
            <person name="Nair M."/>
            <person name="Reid A.J."/>
            <person name="Sanders M."/>
            <person name="Sharma J."/>
            <person name="Tracey A."/>
            <person name="Quail M.A."/>
            <person name="Weir W."/>
            <person name="Wastling J.M."/>
            <person name="Hall N."/>
            <person name="Willadsen P."/>
            <person name="Lingelbach K."/>
            <person name="Shiels B."/>
            <person name="Tait A."/>
            <person name="Berriman M."/>
            <person name="Allred D.R."/>
            <person name="Pain A."/>
        </authorList>
    </citation>
    <scope>NUCLEOTIDE SEQUENCE</scope>
    <source>
        <strain evidence="2">1802A</strain>
    </source>
</reference>
<organism evidence="2 3">
    <name type="scientific">Babesia divergens</name>
    <dbReference type="NCBI Taxonomy" id="32595"/>
    <lineage>
        <taxon>Eukaryota</taxon>
        <taxon>Sar</taxon>
        <taxon>Alveolata</taxon>
        <taxon>Apicomplexa</taxon>
        <taxon>Aconoidasida</taxon>
        <taxon>Piroplasmida</taxon>
        <taxon>Babesiidae</taxon>
        <taxon>Babesia</taxon>
    </lineage>
</organism>
<evidence type="ECO:0000313" key="3">
    <source>
        <dbReference type="Proteomes" id="UP001195914"/>
    </source>
</evidence>